<evidence type="ECO:0000313" key="2">
    <source>
        <dbReference type="EMBL" id="SFR37667.1"/>
    </source>
</evidence>
<dbReference type="Proteomes" id="UP000198531">
    <property type="component" value="Unassembled WGS sequence"/>
</dbReference>
<dbReference type="InterPro" id="IPR029063">
    <property type="entry name" value="SAM-dependent_MTases_sf"/>
</dbReference>
<gene>
    <name evidence="2" type="ORF">SAMN04487947_0632</name>
</gene>
<evidence type="ECO:0000313" key="3">
    <source>
        <dbReference type="Proteomes" id="UP000198531"/>
    </source>
</evidence>
<dbReference type="AlphaFoldDB" id="A0A1I6G6I8"/>
<dbReference type="Gene3D" id="3.40.50.150">
    <property type="entry name" value="Vaccinia Virus protein VP39"/>
    <property type="match status" value="1"/>
</dbReference>
<dbReference type="STRING" id="553469.SAMN04487947_0632"/>
<name>A0A1I6G6I8_9EURY</name>
<protein>
    <recommendedName>
        <fullName evidence="4">ThiF family protein</fullName>
    </recommendedName>
</protein>
<evidence type="ECO:0008006" key="4">
    <source>
        <dbReference type="Google" id="ProtNLM"/>
    </source>
</evidence>
<organism evidence="2 3">
    <name type="scientific">Halogeometricum rufum</name>
    <dbReference type="NCBI Taxonomy" id="553469"/>
    <lineage>
        <taxon>Archaea</taxon>
        <taxon>Methanobacteriati</taxon>
        <taxon>Methanobacteriota</taxon>
        <taxon>Stenosarchaea group</taxon>
        <taxon>Halobacteria</taxon>
        <taxon>Halobacteriales</taxon>
        <taxon>Haloferacaceae</taxon>
        <taxon>Halogeometricum</taxon>
    </lineage>
</organism>
<comment type="similarity">
    <text evidence="1">Belongs to the UPF0146 family.</text>
</comment>
<dbReference type="InterPro" id="IPR005353">
    <property type="entry name" value="UPF0146"/>
</dbReference>
<sequence length="114" mass="11979">MAVALAAAGSAVTVTDVHPFDVPPELRFVEDDVVAASERADPGPAYRADAVYALNLPPELHRPVRDVAAAVDADFLFTTLGFDAPAVPCDAETLADGAETLYVVACDDRPKGQR</sequence>
<dbReference type="Pfam" id="PF03686">
    <property type="entry name" value="UPF0146"/>
    <property type="match status" value="1"/>
</dbReference>
<dbReference type="EMBL" id="FOYT01000001">
    <property type="protein sequence ID" value="SFR37667.1"/>
    <property type="molecule type" value="Genomic_DNA"/>
</dbReference>
<proteinExistence type="inferred from homology"/>
<evidence type="ECO:0000256" key="1">
    <source>
        <dbReference type="ARBA" id="ARBA00006969"/>
    </source>
</evidence>
<keyword evidence="3" id="KW-1185">Reference proteome</keyword>
<accession>A0A1I6G6I8</accession>
<reference evidence="3" key="1">
    <citation type="submission" date="2016-10" db="EMBL/GenBank/DDBJ databases">
        <authorList>
            <person name="Varghese N."/>
            <person name="Submissions S."/>
        </authorList>
    </citation>
    <scope>NUCLEOTIDE SEQUENCE [LARGE SCALE GENOMIC DNA]</scope>
    <source>
        <strain evidence="3">CGMCC 1.7736</strain>
    </source>
</reference>